<accession>A0AAE9L356</accession>
<dbReference type="Pfam" id="PF00589">
    <property type="entry name" value="Phage_integrase"/>
    <property type="match status" value="1"/>
</dbReference>
<protein>
    <submittedName>
        <fullName evidence="8">Tyrosine-type recombinase/integrase</fullName>
    </submittedName>
</protein>
<dbReference type="InterPro" id="IPR013762">
    <property type="entry name" value="Integrase-like_cat_sf"/>
</dbReference>
<dbReference type="InterPro" id="IPR010998">
    <property type="entry name" value="Integrase_recombinase_N"/>
</dbReference>
<evidence type="ECO:0000256" key="4">
    <source>
        <dbReference type="ARBA" id="ARBA00023172"/>
    </source>
</evidence>
<evidence type="ECO:0000256" key="1">
    <source>
        <dbReference type="ARBA" id="ARBA00008857"/>
    </source>
</evidence>
<reference evidence="8" key="2">
    <citation type="submission" date="2022-05" db="EMBL/GenBank/DDBJ databases">
        <authorList>
            <person name="Kunte H.-J."/>
        </authorList>
    </citation>
    <scope>NUCLEOTIDE SEQUENCE</scope>
    <source>
        <strain evidence="8">G5</strain>
    </source>
</reference>
<organism evidence="8 9">
    <name type="scientific">Cupriavidus campinensis</name>
    <dbReference type="NCBI Taxonomy" id="151783"/>
    <lineage>
        <taxon>Bacteria</taxon>
        <taxon>Pseudomonadati</taxon>
        <taxon>Pseudomonadota</taxon>
        <taxon>Betaproteobacteria</taxon>
        <taxon>Burkholderiales</taxon>
        <taxon>Burkholderiaceae</taxon>
        <taxon>Cupriavidus</taxon>
    </lineage>
</organism>
<evidence type="ECO:0000256" key="5">
    <source>
        <dbReference type="PROSITE-ProRule" id="PRU01248"/>
    </source>
</evidence>
<dbReference type="RefSeq" id="WP_250025113.1">
    <property type="nucleotide sequence ID" value="NZ_CP097330.1"/>
</dbReference>
<reference evidence="8" key="1">
    <citation type="journal article" date="2022" name="Microbiol. Resour. Announc.">
        <title>Genome Sequence of Cupriavidus campinensis Strain G5, a Member of a Bacterial Consortium Capable of Polyethylene Degradation.</title>
        <authorList>
            <person name="Schneider B."/>
            <person name="Pfeiffer F."/>
            <person name="Dyall-Smith M."/>
            <person name="Kunte H.J."/>
        </authorList>
    </citation>
    <scope>NUCLEOTIDE SEQUENCE</scope>
    <source>
        <strain evidence="8">G5</strain>
    </source>
</reference>
<dbReference type="Gene3D" id="1.10.150.130">
    <property type="match status" value="1"/>
</dbReference>
<keyword evidence="4" id="KW-0233">DNA recombination</keyword>
<dbReference type="InterPro" id="IPR053876">
    <property type="entry name" value="Phage_int_M"/>
</dbReference>
<dbReference type="CDD" id="cd00796">
    <property type="entry name" value="INT_Rci_Hp1_C"/>
    <property type="match status" value="1"/>
</dbReference>
<dbReference type="InterPro" id="IPR002104">
    <property type="entry name" value="Integrase_catalytic"/>
</dbReference>
<sequence>MPSESHINFTKAALLAIPAPAKGRATYHDTKTPGLQLRVTETGVKTFSVFRRVKGGSPVRLTIGRFPDVSIEKARQQAMSHTAELAIGTDLAERQRKIRAVMTFADLFAEYMTRHSKIKKRTWQQDESQFKQYLSAPLGRKRLSEIGRKNIADVHSSITANGHAATANRVLALISSVFGWANSVDMWDQNPAVGIKKNAAKSRDRFIQGAELPNFFRAVQAEPNDCIRDFFLISLLTGARRANVLEMAWAELHLAEGAWRIPRTKNGEAQTVTLVKEAVEVLERRKKGSASLYVFPGSGDTGHLVEPKKGWHRIKVRMAGQALLQQLGEHLEWEEDALAQEIQRFLASTDAEKGLASLRDRTQDAGLVIPTQLLPDLRIHDLRRTLASWQVKTGATLAVVGKSLNHRSTATTAIYARLDHDPVRAAVMKATEEMLNVGQASANLEGILQRPKQAESQDEILIEPNS</sequence>
<evidence type="ECO:0000256" key="3">
    <source>
        <dbReference type="ARBA" id="ARBA00023125"/>
    </source>
</evidence>
<dbReference type="Pfam" id="PF22022">
    <property type="entry name" value="Phage_int_M"/>
    <property type="match status" value="1"/>
</dbReference>
<dbReference type="InterPro" id="IPR025166">
    <property type="entry name" value="Integrase_DNA_bind_dom"/>
</dbReference>
<dbReference type="GO" id="GO:0015074">
    <property type="term" value="P:DNA integration"/>
    <property type="evidence" value="ECO:0007669"/>
    <property type="project" value="UniProtKB-KW"/>
</dbReference>
<dbReference type="Gene3D" id="3.30.160.390">
    <property type="entry name" value="Integrase, DNA-binding domain"/>
    <property type="match status" value="1"/>
</dbReference>
<dbReference type="PROSITE" id="PS51898">
    <property type="entry name" value="TYR_RECOMBINASE"/>
    <property type="match status" value="1"/>
</dbReference>
<dbReference type="InterPro" id="IPR044068">
    <property type="entry name" value="CB"/>
</dbReference>
<dbReference type="PROSITE" id="PS51900">
    <property type="entry name" value="CB"/>
    <property type="match status" value="1"/>
</dbReference>
<dbReference type="AlphaFoldDB" id="A0AAE9L356"/>
<evidence type="ECO:0000259" key="7">
    <source>
        <dbReference type="PROSITE" id="PS51900"/>
    </source>
</evidence>
<evidence type="ECO:0000313" key="9">
    <source>
        <dbReference type="Proteomes" id="UP001056132"/>
    </source>
</evidence>
<feature type="domain" description="Tyr recombinase" evidence="6">
    <location>
        <begin position="202"/>
        <end position="428"/>
    </location>
</feature>
<evidence type="ECO:0000256" key="2">
    <source>
        <dbReference type="ARBA" id="ARBA00022908"/>
    </source>
</evidence>
<dbReference type="EMBL" id="CP097330">
    <property type="protein sequence ID" value="URF05039.1"/>
    <property type="molecule type" value="Genomic_DNA"/>
</dbReference>
<gene>
    <name evidence="8" type="ORF">M5D45_04160</name>
</gene>
<keyword evidence="3 5" id="KW-0238">DNA-binding</keyword>
<dbReference type="GO" id="GO:0003677">
    <property type="term" value="F:DNA binding"/>
    <property type="evidence" value="ECO:0007669"/>
    <property type="project" value="UniProtKB-UniRule"/>
</dbReference>
<dbReference type="SUPFAM" id="SSF56349">
    <property type="entry name" value="DNA breaking-rejoining enzymes"/>
    <property type="match status" value="1"/>
</dbReference>
<dbReference type="GO" id="GO:0006310">
    <property type="term" value="P:DNA recombination"/>
    <property type="evidence" value="ECO:0007669"/>
    <property type="project" value="UniProtKB-KW"/>
</dbReference>
<dbReference type="Gene3D" id="1.10.443.10">
    <property type="entry name" value="Intergrase catalytic core"/>
    <property type="match status" value="1"/>
</dbReference>
<dbReference type="Proteomes" id="UP001056132">
    <property type="component" value="Chromosome 1"/>
</dbReference>
<dbReference type="KEGG" id="ccam:M5D45_04160"/>
<name>A0AAE9L356_9BURK</name>
<dbReference type="PANTHER" id="PTHR30629">
    <property type="entry name" value="PROPHAGE INTEGRASE"/>
    <property type="match status" value="1"/>
</dbReference>
<evidence type="ECO:0000259" key="6">
    <source>
        <dbReference type="PROSITE" id="PS51898"/>
    </source>
</evidence>
<dbReference type="PANTHER" id="PTHR30629:SF2">
    <property type="entry name" value="PROPHAGE INTEGRASE INTS-RELATED"/>
    <property type="match status" value="1"/>
</dbReference>
<dbReference type="InterPro" id="IPR050808">
    <property type="entry name" value="Phage_Integrase"/>
</dbReference>
<comment type="similarity">
    <text evidence="1">Belongs to the 'phage' integrase family.</text>
</comment>
<proteinExistence type="inferred from homology"/>
<dbReference type="Pfam" id="PF13356">
    <property type="entry name" value="Arm-DNA-bind_3"/>
    <property type="match status" value="1"/>
</dbReference>
<feature type="domain" description="Core-binding (CB)" evidence="7">
    <location>
        <begin position="102"/>
        <end position="182"/>
    </location>
</feature>
<keyword evidence="2" id="KW-0229">DNA integration</keyword>
<dbReference type="InterPro" id="IPR038488">
    <property type="entry name" value="Integrase_DNA-bd_sf"/>
</dbReference>
<dbReference type="InterPro" id="IPR011010">
    <property type="entry name" value="DNA_brk_join_enz"/>
</dbReference>
<evidence type="ECO:0000313" key="8">
    <source>
        <dbReference type="EMBL" id="URF05039.1"/>
    </source>
</evidence>